<dbReference type="EMBL" id="JH992991">
    <property type="protein sequence ID" value="EKX47098.1"/>
    <property type="molecule type" value="Genomic_DNA"/>
</dbReference>
<feature type="compositionally biased region" description="Polar residues" evidence="2">
    <location>
        <begin position="39"/>
        <end position="56"/>
    </location>
</feature>
<dbReference type="KEGG" id="gtt:GUITHDRAFT_107010"/>
<feature type="compositionally biased region" description="Polar residues" evidence="2">
    <location>
        <begin position="102"/>
        <end position="116"/>
    </location>
</feature>
<accession>L1JEX8</accession>
<feature type="compositionally biased region" description="Low complexity" evidence="2">
    <location>
        <begin position="885"/>
        <end position="900"/>
    </location>
</feature>
<reference evidence="5" key="3">
    <citation type="submission" date="2015-06" db="UniProtKB">
        <authorList>
            <consortium name="EnsemblProtists"/>
        </authorList>
    </citation>
    <scope>IDENTIFICATION</scope>
</reference>
<name>L1JEX8_GUITC</name>
<gene>
    <name evidence="4" type="ORF">GUITHDRAFT_107010</name>
</gene>
<evidence type="ECO:0000256" key="2">
    <source>
        <dbReference type="SAM" id="MobiDB-lite"/>
    </source>
</evidence>
<feature type="compositionally biased region" description="Acidic residues" evidence="2">
    <location>
        <begin position="89"/>
        <end position="100"/>
    </location>
</feature>
<dbReference type="EnsemblProtists" id="EKX47098">
    <property type="protein sequence ID" value="EKX47098"/>
    <property type="gene ID" value="GUITHDRAFT_107010"/>
</dbReference>
<dbReference type="Proteomes" id="UP000011087">
    <property type="component" value="Unassembled WGS sequence"/>
</dbReference>
<organism evidence="4">
    <name type="scientific">Guillardia theta (strain CCMP2712)</name>
    <name type="common">Cryptophyte</name>
    <dbReference type="NCBI Taxonomy" id="905079"/>
    <lineage>
        <taxon>Eukaryota</taxon>
        <taxon>Cryptophyceae</taxon>
        <taxon>Pyrenomonadales</taxon>
        <taxon>Geminigeraceae</taxon>
        <taxon>Guillardia</taxon>
    </lineage>
</organism>
<evidence type="ECO:0000256" key="1">
    <source>
        <dbReference type="SAM" id="Coils"/>
    </source>
</evidence>
<feature type="signal peptide" evidence="3">
    <location>
        <begin position="1"/>
        <end position="20"/>
    </location>
</feature>
<evidence type="ECO:0000256" key="3">
    <source>
        <dbReference type="SAM" id="SignalP"/>
    </source>
</evidence>
<feature type="compositionally biased region" description="Basic and acidic residues" evidence="2">
    <location>
        <begin position="912"/>
        <end position="930"/>
    </location>
</feature>
<feature type="compositionally biased region" description="Basic and acidic residues" evidence="2">
    <location>
        <begin position="762"/>
        <end position="795"/>
    </location>
</feature>
<feature type="region of interest" description="Disordered" evidence="2">
    <location>
        <begin position="854"/>
        <end position="1050"/>
    </location>
</feature>
<feature type="compositionally biased region" description="Polar residues" evidence="2">
    <location>
        <begin position="1008"/>
        <end position="1026"/>
    </location>
</feature>
<keyword evidence="6" id="KW-1185">Reference proteome</keyword>
<feature type="compositionally biased region" description="Basic and acidic residues" evidence="2">
    <location>
        <begin position="120"/>
        <end position="135"/>
    </location>
</feature>
<dbReference type="RefSeq" id="XP_005834078.1">
    <property type="nucleotide sequence ID" value="XM_005834021.1"/>
</dbReference>
<reference evidence="4 6" key="1">
    <citation type="journal article" date="2012" name="Nature">
        <title>Algal genomes reveal evolutionary mosaicism and the fate of nucleomorphs.</title>
        <authorList>
            <consortium name="DOE Joint Genome Institute"/>
            <person name="Curtis B.A."/>
            <person name="Tanifuji G."/>
            <person name="Burki F."/>
            <person name="Gruber A."/>
            <person name="Irimia M."/>
            <person name="Maruyama S."/>
            <person name="Arias M.C."/>
            <person name="Ball S.G."/>
            <person name="Gile G.H."/>
            <person name="Hirakawa Y."/>
            <person name="Hopkins J.F."/>
            <person name="Kuo A."/>
            <person name="Rensing S.A."/>
            <person name="Schmutz J."/>
            <person name="Symeonidi A."/>
            <person name="Elias M."/>
            <person name="Eveleigh R.J."/>
            <person name="Herman E.K."/>
            <person name="Klute M.J."/>
            <person name="Nakayama T."/>
            <person name="Obornik M."/>
            <person name="Reyes-Prieto A."/>
            <person name="Armbrust E.V."/>
            <person name="Aves S.J."/>
            <person name="Beiko R.G."/>
            <person name="Coutinho P."/>
            <person name="Dacks J.B."/>
            <person name="Durnford D.G."/>
            <person name="Fast N.M."/>
            <person name="Green B.R."/>
            <person name="Grisdale C.J."/>
            <person name="Hempel F."/>
            <person name="Henrissat B."/>
            <person name="Hoppner M.P."/>
            <person name="Ishida K."/>
            <person name="Kim E."/>
            <person name="Koreny L."/>
            <person name="Kroth P.G."/>
            <person name="Liu Y."/>
            <person name="Malik S.B."/>
            <person name="Maier U.G."/>
            <person name="McRose D."/>
            <person name="Mock T."/>
            <person name="Neilson J.A."/>
            <person name="Onodera N.T."/>
            <person name="Poole A.M."/>
            <person name="Pritham E.J."/>
            <person name="Richards T.A."/>
            <person name="Rocap G."/>
            <person name="Roy S.W."/>
            <person name="Sarai C."/>
            <person name="Schaack S."/>
            <person name="Shirato S."/>
            <person name="Slamovits C.H."/>
            <person name="Spencer D.F."/>
            <person name="Suzuki S."/>
            <person name="Worden A.Z."/>
            <person name="Zauner S."/>
            <person name="Barry K."/>
            <person name="Bell C."/>
            <person name="Bharti A.K."/>
            <person name="Crow J.A."/>
            <person name="Grimwood J."/>
            <person name="Kramer R."/>
            <person name="Lindquist E."/>
            <person name="Lucas S."/>
            <person name="Salamov A."/>
            <person name="McFadden G.I."/>
            <person name="Lane C.E."/>
            <person name="Keeling P.J."/>
            <person name="Gray M.W."/>
            <person name="Grigoriev I.V."/>
            <person name="Archibald J.M."/>
        </authorList>
    </citation>
    <scope>NUCLEOTIDE SEQUENCE</scope>
    <source>
        <strain evidence="4 6">CCMP2712</strain>
    </source>
</reference>
<dbReference type="OMA" id="MICICKV"/>
<feature type="compositionally biased region" description="Basic residues" evidence="2">
    <location>
        <begin position="931"/>
        <end position="940"/>
    </location>
</feature>
<dbReference type="GeneID" id="17303734"/>
<feature type="region of interest" description="Disordered" evidence="2">
    <location>
        <begin position="39"/>
        <end position="63"/>
    </location>
</feature>
<evidence type="ECO:0000313" key="6">
    <source>
        <dbReference type="Proteomes" id="UP000011087"/>
    </source>
</evidence>
<evidence type="ECO:0000313" key="4">
    <source>
        <dbReference type="EMBL" id="EKX47098.1"/>
    </source>
</evidence>
<feature type="region of interest" description="Disordered" evidence="2">
    <location>
        <begin position="87"/>
        <end position="209"/>
    </location>
</feature>
<dbReference type="PaxDb" id="55529-EKX47098"/>
<protein>
    <submittedName>
        <fullName evidence="4 5">Uncharacterized protein</fullName>
    </submittedName>
</protein>
<proteinExistence type="predicted"/>
<feature type="chain" id="PRO_5008771229" evidence="3">
    <location>
        <begin position="21"/>
        <end position="1246"/>
    </location>
</feature>
<feature type="compositionally biased region" description="Basic and acidic residues" evidence="2">
    <location>
        <begin position="988"/>
        <end position="1006"/>
    </location>
</feature>
<feature type="compositionally biased region" description="Basic and acidic residues" evidence="2">
    <location>
        <begin position="965"/>
        <end position="978"/>
    </location>
</feature>
<dbReference type="AlphaFoldDB" id="L1JEX8"/>
<sequence length="1246" mass="138332">MNMFAAGLLAFLAMILLSDDKEMFGKCFDKLQGFHNHPQSTCSITDDNNTGSSTRQDQIDRRQKKVCTQAVGTIFKQIRSSHVSRAIENDPDCDDSDDEGAVNQNDQFSDSSASGNEEQDGSRQAREVDSVREQEPNSEDAAGLGQQTQGGLSTEASTGAALKPACDARVGGVSERGREADSGQPGSKSQREPEAGPGQQIQGGLSTGATLEHAERVCLGTGSVMMEDSTLINPPAEFFQDLSKHHHGMQHWIAGIDRMVKQGLGNVLQKLKSMEQMLNERVTSAQKETRELRQRLELQESKERVKMKAIQNLNQRQGATEQKICDQTAVNNDLSNKIETNLEKINNLSQRQQTIHYNWYTFENQITTRVQASEQTLQSSLQTAERTIRDEVTSKLQASEQTLQSSLQTAERTIRDEVTSKLQASEQTLQSSLQTAERTIRDEVTSKLQASEQTLQSSLQTAERTIRDEVTSKLQASEQTLQSSLQTAERTIRDEVTSKLQASEQTLQSSLQTAERTIRDEVTSKLQTSEQTLQSSLQTAERTIRDEVTSKLQASEQTLQSSLQTAERTIRDEVTSKLQTSEQTLQSSLQTAERTIRDEVTSKLQASEQTLQSSLQTAERTIRDEVTSKLQASEQTLQSSLQTAERTIRDEVTSKLQTSEQTLQSSLQTAERTTQNEVTSKLQASRQTLQSSLESVFKNFFQTVFSSQKASSESMSEHSLQRSVQHLVRIAFEQVQTAILNQESEQSFVLQSGFSSVLQTDESNRYGHGRDISGDGDALHDGGEGSSRDRPHLGREQGQSLGEPPSPVASDQRQAPSVARPLREIPSSTPAVNVNGASTEAAVPAGAEVQTAAAAFLSTPAGSGQEGGDRSTRSASPSTLDPSRPASQPVVAEVASSPPVGGEALRRSAPVEQREGHSEHGSTRGHEDTQHRRRRGRPRKIQTESNDTTAAMNRVDPSRVSSKAINRDNENNRHRDLAEEGDISGDGDALHDGGEGSSRDRPHLGREQGQSSGEPQSPVASDQRQAPSVARPLREIPSSTATDMNLDTRVKRRRIDGHGRLNGSMNFKKKQSSVVREESCSKAFVDELSNEEVVMYLLECFVRAKKKRRTVDHFYNHSWSPNLEQVWKTRFKDTHPREMNCKFVSGSVVGVLYQEEWREGKGEWYIGRKIRSDWNHFQAIFTDCEVETFNLAEESTILENAPRNEQKGQFFDVYRDDKVATLLPFVSEIREFLIDSFVLKEIHESE</sequence>
<reference evidence="6" key="2">
    <citation type="submission" date="2012-11" db="EMBL/GenBank/DDBJ databases">
        <authorList>
            <person name="Kuo A."/>
            <person name="Curtis B.A."/>
            <person name="Tanifuji G."/>
            <person name="Burki F."/>
            <person name="Gruber A."/>
            <person name="Irimia M."/>
            <person name="Maruyama S."/>
            <person name="Arias M.C."/>
            <person name="Ball S.G."/>
            <person name="Gile G.H."/>
            <person name="Hirakawa Y."/>
            <person name="Hopkins J.F."/>
            <person name="Rensing S.A."/>
            <person name="Schmutz J."/>
            <person name="Symeonidi A."/>
            <person name="Elias M."/>
            <person name="Eveleigh R.J."/>
            <person name="Herman E.K."/>
            <person name="Klute M.J."/>
            <person name="Nakayama T."/>
            <person name="Obornik M."/>
            <person name="Reyes-Prieto A."/>
            <person name="Armbrust E.V."/>
            <person name="Aves S.J."/>
            <person name="Beiko R.G."/>
            <person name="Coutinho P."/>
            <person name="Dacks J.B."/>
            <person name="Durnford D.G."/>
            <person name="Fast N.M."/>
            <person name="Green B.R."/>
            <person name="Grisdale C."/>
            <person name="Hempe F."/>
            <person name="Henrissat B."/>
            <person name="Hoppner M.P."/>
            <person name="Ishida K.-I."/>
            <person name="Kim E."/>
            <person name="Koreny L."/>
            <person name="Kroth P.G."/>
            <person name="Liu Y."/>
            <person name="Malik S.-B."/>
            <person name="Maier U.G."/>
            <person name="McRose D."/>
            <person name="Mock T."/>
            <person name="Neilson J.A."/>
            <person name="Onodera N.T."/>
            <person name="Poole A.M."/>
            <person name="Pritham E.J."/>
            <person name="Richards T.A."/>
            <person name="Rocap G."/>
            <person name="Roy S.W."/>
            <person name="Sarai C."/>
            <person name="Schaack S."/>
            <person name="Shirato S."/>
            <person name="Slamovits C.H."/>
            <person name="Spencer D.F."/>
            <person name="Suzuki S."/>
            <person name="Worden A.Z."/>
            <person name="Zauner S."/>
            <person name="Barry K."/>
            <person name="Bell C."/>
            <person name="Bharti A.K."/>
            <person name="Crow J.A."/>
            <person name="Grimwood J."/>
            <person name="Kramer R."/>
            <person name="Lindquist E."/>
            <person name="Lucas S."/>
            <person name="Salamov A."/>
            <person name="McFadden G.I."/>
            <person name="Lane C.E."/>
            <person name="Keeling P.J."/>
            <person name="Gray M.W."/>
            <person name="Grigoriev I.V."/>
            <person name="Archibald J.M."/>
        </authorList>
    </citation>
    <scope>NUCLEOTIDE SEQUENCE</scope>
    <source>
        <strain evidence="6">CCMP2712</strain>
    </source>
</reference>
<feature type="region of interest" description="Disordered" evidence="2">
    <location>
        <begin position="761"/>
        <end position="834"/>
    </location>
</feature>
<feature type="coiled-coil region" evidence="1">
    <location>
        <begin position="268"/>
        <end position="302"/>
    </location>
</feature>
<feature type="compositionally biased region" description="Polar residues" evidence="2">
    <location>
        <begin position="199"/>
        <end position="209"/>
    </location>
</feature>
<keyword evidence="3" id="KW-0732">Signal</keyword>
<evidence type="ECO:0000313" key="5">
    <source>
        <dbReference type="EnsemblProtists" id="EKX47098"/>
    </source>
</evidence>
<keyword evidence="1" id="KW-0175">Coiled coil</keyword>
<dbReference type="HOGENOM" id="CLU_266224_0_0_1"/>
<feature type="compositionally biased region" description="Low complexity" evidence="2">
    <location>
        <begin position="143"/>
        <end position="152"/>
    </location>
</feature>